<accession>A0A0D0B6Z5</accession>
<name>A0A0D0B6Z5_9AGAM</name>
<organism evidence="2 3">
    <name type="scientific">Suillus luteus UH-Slu-Lm8-n1</name>
    <dbReference type="NCBI Taxonomy" id="930992"/>
    <lineage>
        <taxon>Eukaryota</taxon>
        <taxon>Fungi</taxon>
        <taxon>Dikarya</taxon>
        <taxon>Basidiomycota</taxon>
        <taxon>Agaricomycotina</taxon>
        <taxon>Agaricomycetes</taxon>
        <taxon>Agaricomycetidae</taxon>
        <taxon>Boletales</taxon>
        <taxon>Suillineae</taxon>
        <taxon>Suillaceae</taxon>
        <taxon>Suillus</taxon>
    </lineage>
</organism>
<keyword evidence="1" id="KW-1133">Transmembrane helix</keyword>
<feature type="transmembrane region" description="Helical" evidence="1">
    <location>
        <begin position="12"/>
        <end position="33"/>
    </location>
</feature>
<evidence type="ECO:0000256" key="1">
    <source>
        <dbReference type="SAM" id="Phobius"/>
    </source>
</evidence>
<dbReference type="EMBL" id="KN835244">
    <property type="protein sequence ID" value="KIK42247.1"/>
    <property type="molecule type" value="Genomic_DNA"/>
</dbReference>
<reference evidence="3" key="2">
    <citation type="submission" date="2015-01" db="EMBL/GenBank/DDBJ databases">
        <title>Evolutionary Origins and Diversification of the Mycorrhizal Mutualists.</title>
        <authorList>
            <consortium name="DOE Joint Genome Institute"/>
            <consortium name="Mycorrhizal Genomics Consortium"/>
            <person name="Kohler A."/>
            <person name="Kuo A."/>
            <person name="Nagy L.G."/>
            <person name="Floudas D."/>
            <person name="Copeland A."/>
            <person name="Barry K.W."/>
            <person name="Cichocki N."/>
            <person name="Veneault-Fourrey C."/>
            <person name="LaButti K."/>
            <person name="Lindquist E.A."/>
            <person name="Lipzen A."/>
            <person name="Lundell T."/>
            <person name="Morin E."/>
            <person name="Murat C."/>
            <person name="Riley R."/>
            <person name="Ohm R."/>
            <person name="Sun H."/>
            <person name="Tunlid A."/>
            <person name="Henrissat B."/>
            <person name="Grigoriev I.V."/>
            <person name="Hibbett D.S."/>
            <person name="Martin F."/>
        </authorList>
    </citation>
    <scope>NUCLEOTIDE SEQUENCE [LARGE SCALE GENOMIC DNA]</scope>
    <source>
        <strain evidence="3">UH-Slu-Lm8-n1</strain>
    </source>
</reference>
<keyword evidence="1" id="KW-0472">Membrane</keyword>
<dbReference type="AlphaFoldDB" id="A0A0D0B6Z5"/>
<protein>
    <submittedName>
        <fullName evidence="2">Uncharacterized protein</fullName>
    </submittedName>
</protein>
<evidence type="ECO:0000313" key="2">
    <source>
        <dbReference type="EMBL" id="KIK42247.1"/>
    </source>
</evidence>
<evidence type="ECO:0000313" key="3">
    <source>
        <dbReference type="Proteomes" id="UP000054485"/>
    </source>
</evidence>
<proteinExistence type="predicted"/>
<keyword evidence="1" id="KW-0812">Transmembrane</keyword>
<gene>
    <name evidence="2" type="ORF">CY34DRAFT_156800</name>
</gene>
<dbReference type="Proteomes" id="UP000054485">
    <property type="component" value="Unassembled WGS sequence"/>
</dbReference>
<reference evidence="2 3" key="1">
    <citation type="submission" date="2014-04" db="EMBL/GenBank/DDBJ databases">
        <authorList>
            <consortium name="DOE Joint Genome Institute"/>
            <person name="Kuo A."/>
            <person name="Ruytinx J."/>
            <person name="Rineau F."/>
            <person name="Colpaert J."/>
            <person name="Kohler A."/>
            <person name="Nagy L.G."/>
            <person name="Floudas D."/>
            <person name="Copeland A."/>
            <person name="Barry K.W."/>
            <person name="Cichocki N."/>
            <person name="Veneault-Fourrey C."/>
            <person name="LaButti K."/>
            <person name="Lindquist E.A."/>
            <person name="Lipzen A."/>
            <person name="Lundell T."/>
            <person name="Morin E."/>
            <person name="Murat C."/>
            <person name="Sun H."/>
            <person name="Tunlid A."/>
            <person name="Henrissat B."/>
            <person name="Grigoriev I.V."/>
            <person name="Hibbett D.S."/>
            <person name="Martin F."/>
            <person name="Nordberg H.P."/>
            <person name="Cantor M.N."/>
            <person name="Hua S.X."/>
        </authorList>
    </citation>
    <scope>NUCLEOTIDE SEQUENCE [LARGE SCALE GENOMIC DNA]</scope>
    <source>
        <strain evidence="2 3">UH-Slu-Lm8-n1</strain>
    </source>
</reference>
<dbReference type="InParanoid" id="A0A0D0B6Z5"/>
<keyword evidence="3" id="KW-1185">Reference proteome</keyword>
<sequence>MEPISSSYAWSFIWCVRLLVIRMLSLLFLSFLLSSLPLPDGPVAVSPTFVVASYEMYYRVRHMHLLYWILYMY</sequence>
<dbReference type="HOGENOM" id="CLU_2706439_0_0_1"/>